<dbReference type="Proteomes" id="UP001335100">
    <property type="component" value="Unassembled WGS sequence"/>
</dbReference>
<evidence type="ECO:0000313" key="3">
    <source>
        <dbReference type="Proteomes" id="UP001335100"/>
    </source>
</evidence>
<dbReference type="CDD" id="cd04301">
    <property type="entry name" value="NAT_SF"/>
    <property type="match status" value="1"/>
</dbReference>
<evidence type="ECO:0000259" key="1">
    <source>
        <dbReference type="PROSITE" id="PS51186"/>
    </source>
</evidence>
<dbReference type="PROSITE" id="PS51186">
    <property type="entry name" value="GNAT"/>
    <property type="match status" value="1"/>
</dbReference>
<dbReference type="InterPro" id="IPR000182">
    <property type="entry name" value="GNAT_dom"/>
</dbReference>
<organism evidence="2 3">
    <name type="scientific">Pseudomonas ulcerans</name>
    <dbReference type="NCBI Taxonomy" id="3115852"/>
    <lineage>
        <taxon>Bacteria</taxon>
        <taxon>Pseudomonadati</taxon>
        <taxon>Pseudomonadota</taxon>
        <taxon>Gammaproteobacteria</taxon>
        <taxon>Pseudomonadales</taxon>
        <taxon>Pseudomonadaceae</taxon>
        <taxon>Pseudomonas</taxon>
    </lineage>
</organism>
<proteinExistence type="predicted"/>
<feature type="domain" description="N-acetyltransferase" evidence="1">
    <location>
        <begin position="4"/>
        <end position="164"/>
    </location>
</feature>
<keyword evidence="2" id="KW-0012">Acyltransferase</keyword>
<dbReference type="Pfam" id="PF00583">
    <property type="entry name" value="Acetyltransf_1"/>
    <property type="match status" value="1"/>
</dbReference>
<accession>A0ABU7HRM2</accession>
<dbReference type="Gene3D" id="3.40.630.30">
    <property type="match status" value="1"/>
</dbReference>
<dbReference type="GO" id="GO:0016746">
    <property type="term" value="F:acyltransferase activity"/>
    <property type="evidence" value="ECO:0007669"/>
    <property type="project" value="UniProtKB-KW"/>
</dbReference>
<protein>
    <submittedName>
        <fullName evidence="2">UDP-4-amino-4, 6-dideoxy-N-acetyl-beta-L-altrosamine N-acetyltransferase</fullName>
        <ecNumber evidence="2">2.3.1.202</ecNumber>
    </submittedName>
</protein>
<name>A0ABU7HRM2_9PSED</name>
<sequence>MEFRDILDADQATRDQVRVLRNHVDVRRFMYSDHEISPDEHARWLASLVGNARQRVFVVMLDGAVAGLVSLNAINASHRSADWAFYLDPALQGKGLGSLVEFWLLDHAFNDAGLEKLNCEVLASNAAVVKMHQKFGFVIEGVRRQNILKDGARIDVVLLGITREEWLAQRPAMLGLVERLSRR</sequence>
<gene>
    <name evidence="2" type="primary">pseH</name>
    <name evidence="2" type="ORF">V0R50_13205</name>
</gene>
<dbReference type="EMBL" id="JAZDQJ010000012">
    <property type="protein sequence ID" value="MEE1934185.1"/>
    <property type="molecule type" value="Genomic_DNA"/>
</dbReference>
<dbReference type="NCBIfam" id="TIGR03585">
    <property type="entry name" value="PseH"/>
    <property type="match status" value="1"/>
</dbReference>
<dbReference type="SUPFAM" id="SSF55729">
    <property type="entry name" value="Acyl-CoA N-acyltransferases (Nat)"/>
    <property type="match status" value="1"/>
</dbReference>
<reference evidence="2 3" key="1">
    <citation type="submission" date="2024-01" db="EMBL/GenBank/DDBJ databases">
        <title>Unpublished Manusciprt.</title>
        <authorList>
            <person name="Duman M."/>
            <person name="Valdes E.G."/>
            <person name="Ajmi N."/>
            <person name="Altun S."/>
            <person name="Saticioglu I.B."/>
        </authorList>
    </citation>
    <scope>NUCLEOTIDE SEQUENCE [LARGE SCALE GENOMIC DNA]</scope>
    <source>
        <strain evidence="2 3">148P</strain>
    </source>
</reference>
<keyword evidence="3" id="KW-1185">Reference proteome</keyword>
<dbReference type="PANTHER" id="PTHR43415:SF3">
    <property type="entry name" value="GNAT-FAMILY ACETYLTRANSFERASE"/>
    <property type="match status" value="1"/>
</dbReference>
<dbReference type="InterPro" id="IPR020036">
    <property type="entry name" value="PseH"/>
</dbReference>
<dbReference type="InterPro" id="IPR016181">
    <property type="entry name" value="Acyl_CoA_acyltransferase"/>
</dbReference>
<comment type="caution">
    <text evidence="2">The sequence shown here is derived from an EMBL/GenBank/DDBJ whole genome shotgun (WGS) entry which is preliminary data.</text>
</comment>
<evidence type="ECO:0000313" key="2">
    <source>
        <dbReference type="EMBL" id="MEE1934185.1"/>
    </source>
</evidence>
<dbReference type="PANTHER" id="PTHR43415">
    <property type="entry name" value="SPERMIDINE N(1)-ACETYLTRANSFERASE"/>
    <property type="match status" value="1"/>
</dbReference>
<dbReference type="RefSeq" id="WP_330074961.1">
    <property type="nucleotide sequence ID" value="NZ_JAZDQJ010000012.1"/>
</dbReference>
<dbReference type="EC" id="2.3.1.202" evidence="2"/>
<keyword evidence="2" id="KW-0808">Transferase</keyword>